<dbReference type="Proteomes" id="UP000000343">
    <property type="component" value="Chromosome"/>
</dbReference>
<dbReference type="AlphaFoldDB" id="E8X100"/>
<organism evidence="2">
    <name type="scientific">Granulicella tundricola (strain ATCC BAA-1859 / DSM 23138 / MP5ACTX9)</name>
    <dbReference type="NCBI Taxonomy" id="1198114"/>
    <lineage>
        <taxon>Bacteria</taxon>
        <taxon>Pseudomonadati</taxon>
        <taxon>Acidobacteriota</taxon>
        <taxon>Terriglobia</taxon>
        <taxon>Terriglobales</taxon>
        <taxon>Acidobacteriaceae</taxon>
        <taxon>Granulicella</taxon>
    </lineage>
</organism>
<name>E8X100_GRATM</name>
<evidence type="ECO:0000313" key="2">
    <source>
        <dbReference type="Proteomes" id="UP000000343"/>
    </source>
</evidence>
<dbReference type="Pfam" id="PF14907">
    <property type="entry name" value="NTP_transf_5"/>
    <property type="match status" value="1"/>
</dbReference>
<dbReference type="InterPro" id="IPR039498">
    <property type="entry name" value="NTP_transf_5"/>
</dbReference>
<dbReference type="OrthoDB" id="9773927at2"/>
<keyword evidence="2" id="KW-1185">Reference proteome</keyword>
<protein>
    <recommendedName>
        <fullName evidence="3">Nucleotidyltransferase family protein</fullName>
    </recommendedName>
</protein>
<sequence>MSFDNFPPHFRLLLLAVRVPLTSADAERLRRIAANDIDWRAFLAAAHSHRLSPLALCGLQSAALSAVPDFVFRELQSSQQASAMRAVKITLETQRIVNHFAASGFTLICLKGITLSQTIYGDPYLRHSGDLDLLTEERDLPGQLLRMRELGYELVDPACAASPRRLRLYIRYQKDLSLCHVQSGRMVDLHWRLFNNRLHKANRLGMTAPINPGQSINASFRTLSRLDQFVYCAAHGSADAWVYFKGLADIAALLHVLSPEELTQALIRTATLGLLPQVSSAIHLAAEFMGARVQHPLLLSPGDSFHQAMRSKVIRNLERSAFTPRRHNPGLFAAMRIELQLTPGLRSMREVIRRYLWRPRIWSIVNLPDALLWLTPLLGLVIPPRVARAPSGPSPPAHDA</sequence>
<dbReference type="eggNOG" id="COG1216">
    <property type="taxonomic scope" value="Bacteria"/>
</dbReference>
<evidence type="ECO:0000313" key="1">
    <source>
        <dbReference type="EMBL" id="ADW67866.1"/>
    </source>
</evidence>
<gene>
    <name evidence="1" type="ordered locus">AciX9_0798</name>
</gene>
<dbReference type="STRING" id="1198114.AciX9_0798"/>
<dbReference type="EMBL" id="CP002480">
    <property type="protein sequence ID" value="ADW67866.1"/>
    <property type="molecule type" value="Genomic_DNA"/>
</dbReference>
<dbReference type="KEGG" id="acm:AciX9_0798"/>
<dbReference type="PaxDb" id="1198114-AciX9_0798"/>
<dbReference type="RefSeq" id="WP_013579191.1">
    <property type="nucleotide sequence ID" value="NC_015064.1"/>
</dbReference>
<dbReference type="HOGENOM" id="CLU_036186_0_0_0"/>
<reference evidence="2" key="1">
    <citation type="submission" date="2011-01" db="EMBL/GenBank/DDBJ databases">
        <title>Complete sequence of chromosome of Acidobacterium sp. MP5ACTX9.</title>
        <authorList>
            <consortium name="US DOE Joint Genome Institute"/>
            <person name="Lucas S."/>
            <person name="Copeland A."/>
            <person name="Lapidus A."/>
            <person name="Cheng J.-F."/>
            <person name="Goodwin L."/>
            <person name="Pitluck S."/>
            <person name="Teshima H."/>
            <person name="Detter J.C."/>
            <person name="Han C."/>
            <person name="Tapia R."/>
            <person name="Land M."/>
            <person name="Hauser L."/>
            <person name="Kyrpides N."/>
            <person name="Ivanova N."/>
            <person name="Ovchinnikova G."/>
            <person name="Pagani I."/>
            <person name="Rawat S.R."/>
            <person name="Mannisto M."/>
            <person name="Haggblom M.M."/>
            <person name="Woyke T."/>
        </authorList>
    </citation>
    <scope>NUCLEOTIDE SEQUENCE [LARGE SCALE GENOMIC DNA]</scope>
    <source>
        <strain evidence="2">MP5ACTX9</strain>
    </source>
</reference>
<proteinExistence type="predicted"/>
<accession>E8X100</accession>
<evidence type="ECO:0008006" key="3">
    <source>
        <dbReference type="Google" id="ProtNLM"/>
    </source>
</evidence>